<dbReference type="Pfam" id="PF23726">
    <property type="entry name" value="Beta-prop_RSE1_2nd"/>
    <property type="match status" value="1"/>
</dbReference>
<reference evidence="16" key="1">
    <citation type="submission" date="2017-08" db="EMBL/GenBank/DDBJ databases">
        <authorList>
            <person name="Cuomo C."/>
            <person name="Billmyre B."/>
            <person name="Heitman J."/>
        </authorList>
    </citation>
    <scope>NUCLEOTIDE SEQUENCE</scope>
    <source>
        <strain evidence="16">CBS 12478</strain>
    </source>
</reference>
<evidence type="ECO:0000256" key="6">
    <source>
        <dbReference type="ARBA" id="ARBA00022728"/>
    </source>
</evidence>
<evidence type="ECO:0000259" key="14">
    <source>
        <dbReference type="Pfam" id="PF10433"/>
    </source>
</evidence>
<dbReference type="GO" id="GO:0003676">
    <property type="term" value="F:nucleic acid binding"/>
    <property type="evidence" value="ECO:0007669"/>
    <property type="project" value="InterPro"/>
</dbReference>
<dbReference type="OrthoDB" id="436637at2759"/>
<reference evidence="16" key="2">
    <citation type="submission" date="2024-01" db="EMBL/GenBank/DDBJ databases">
        <title>Comparative genomics of Cryptococcus and Kwoniella reveals pathogenesis evolution and contrasting modes of karyotype evolution via chromosome fusion or intercentromeric recombination.</title>
        <authorList>
            <person name="Coelho M.A."/>
            <person name="David-Palma M."/>
            <person name="Shea T."/>
            <person name="Bowers K."/>
            <person name="McGinley-Smith S."/>
            <person name="Mohammad A.W."/>
            <person name="Gnirke A."/>
            <person name="Yurkov A.M."/>
            <person name="Nowrousian M."/>
            <person name="Sun S."/>
            <person name="Cuomo C.A."/>
            <person name="Heitman J."/>
        </authorList>
    </citation>
    <scope>NUCLEOTIDE SEQUENCE</scope>
    <source>
        <strain evidence="16">CBS 12478</strain>
    </source>
</reference>
<evidence type="ECO:0000313" key="16">
    <source>
        <dbReference type="EMBL" id="WWD22732.1"/>
    </source>
</evidence>
<dbReference type="GO" id="GO:0006397">
    <property type="term" value="P:mRNA processing"/>
    <property type="evidence" value="ECO:0007669"/>
    <property type="project" value="UniProtKB-KW"/>
</dbReference>
<evidence type="ECO:0000256" key="9">
    <source>
        <dbReference type="ARBA" id="ARBA00038266"/>
    </source>
</evidence>
<sequence>MHLLNLTLQPPSNITTAVVGSFSGTKGQEILVIKGGTKLEILKLNTGTGQLDTICSTEAFGTVRNVAGFRLAGMTKDYILASSDSGRLSIIEFVVTPTPHFESLYQEVYGKSGSRRVVPGQFLAVDPKGRSALVGALEKTKLVYVLNRNQEGKLFPSSPLEAHKNHTLVTHIVGVDQGYDNPLYAALEMDYSDADEDPTGEALENTQKYLTFYELDLGLNHVVRKWSEPTDRRANMLVQVPGGQNANSDKFDGPSGVLVCCEDHIIWKHMDADAHRIPIPRRRNPLVQRGDSSRGLIIVAAVMHKIRGAFFFLLQSEDGDLYKVWIEHEGEDVKALKIKYFDTVPVANSLCILKSGYLFVASEFSDQNLYQFQALGDDDGEQEWSSTDYPENGTIDGPLPYAFFNPRPLQNLLLVDTLSSLDPITDAQVVNLLGPASDAPQIYAACGRGPRSTFRTLKHGLDVSVLVSSPLPGVPTNVWTLKLTDEDEFDSYIVLSFPNGTLVLSIGATIEEVNDTGFLSSGPTLAVQQLGDSGLLQVHPYGLRHIRAADRVDEWPAPPGQTIVAATTNKRQVVIALSTAELVYFELDSEGSLSEYQDKKALPGNATCLSIAEVPEGRRRTPYLAVGCDNQTVSVISLEPESTLVTQSLQALTAPPVSICLAEIFDVNIDKNRPTMFLNIGLLNGVLLRTVVDPVDGSLSDTRLRFLGAKPPKLVRATVHGQPSVLAFSSRTWLLYTYQDMLQTQPLIYDTLEYAWTLSASMCPDGLIGISGNTLRIFTIPKLGEKLKQDLIPLSYTPRKFVSHPYNTVFYMIESDHRTYAPATVNRIVAEKEASGSRLDKTILELPPNEFGRPRAGAGHWASLIRVIDPVANESLMTLELDEDEAAFSLAICYFERGGGEPFLVVGTGVKTTLQPKGCQEGWLRVYAIKEQGKVLEFMHKTKTDEIPLCLAAFQGFLLAGVGKALRLYEMGKKALLRKCENNGFPTAVVTITVQGARIIVGDMQESTFYCVYRSIPSRQLLIFADDSQPRWLTCVTNVDYETIACGDKFGNIFLNRLDGRISETVDDDPTGATILHEKSFLMGAAHKTDLIAHYNVGSIVTSITKVSLVAGGRDVLVYTTISGAVGALIPFVSMDDVELMTTLEMHMRSHDVSLVGRDHLAYRGYYVPVKDVVDGDLCESFGLLPYSKQQAIAADLDRNVGEVLKKLEQMRTSSAF</sequence>
<dbReference type="Pfam" id="PF03178">
    <property type="entry name" value="CPSF_A"/>
    <property type="match status" value="1"/>
</dbReference>
<keyword evidence="5" id="KW-0507">mRNA processing</keyword>
<dbReference type="KEGG" id="ksn:43587807"/>
<dbReference type="SUPFAM" id="SSF50978">
    <property type="entry name" value="WD40 repeat-like"/>
    <property type="match status" value="1"/>
</dbReference>
<dbReference type="AlphaFoldDB" id="A0A5M6C218"/>
<comment type="similarity">
    <text evidence="2">Belongs to the DDB1 family.</text>
</comment>
<feature type="domain" description="RSE1/DDB1/CPSF1 first beta-propeller" evidence="14">
    <location>
        <begin position="14"/>
        <end position="418"/>
    </location>
</feature>
<accession>A0A5M6C218</accession>
<organism evidence="16 17">
    <name type="scientific">Kwoniella shandongensis</name>
    <dbReference type="NCBI Taxonomy" id="1734106"/>
    <lineage>
        <taxon>Eukaryota</taxon>
        <taxon>Fungi</taxon>
        <taxon>Dikarya</taxon>
        <taxon>Basidiomycota</taxon>
        <taxon>Agaricomycotina</taxon>
        <taxon>Tremellomycetes</taxon>
        <taxon>Tremellales</taxon>
        <taxon>Cryptococcaceae</taxon>
        <taxon>Kwoniella</taxon>
    </lineage>
</organism>
<dbReference type="InterPro" id="IPR058543">
    <property type="entry name" value="Beta-prop_RSE1/DDB1/CPSF1_2nd"/>
</dbReference>
<evidence type="ECO:0000256" key="5">
    <source>
        <dbReference type="ARBA" id="ARBA00022664"/>
    </source>
</evidence>
<comment type="subcellular location">
    <subcellularLocation>
        <location evidence="1">Nucleus</location>
    </subcellularLocation>
</comment>
<feature type="domain" description="RSE1/DDB1/CPSF1 C-terminal" evidence="13">
    <location>
        <begin position="863"/>
        <end position="1182"/>
    </location>
</feature>
<comment type="function">
    <text evidence="11">Involved in pre-mRNA splicing and cell cycle control.</text>
</comment>
<dbReference type="InterPro" id="IPR004871">
    <property type="entry name" value="RSE1/DDB1/CPSF1_C"/>
</dbReference>
<dbReference type="Gene3D" id="2.130.10.10">
    <property type="entry name" value="YVTN repeat-like/Quinoprotein amine dehydrogenase"/>
    <property type="match status" value="3"/>
</dbReference>
<keyword evidence="17" id="KW-1185">Reference proteome</keyword>
<dbReference type="InterPro" id="IPR018846">
    <property type="entry name" value="Beta-prop_RSE1/DDB1/CPSF1_1st"/>
</dbReference>
<evidence type="ECO:0000256" key="11">
    <source>
        <dbReference type="ARBA" id="ARBA00055157"/>
    </source>
</evidence>
<dbReference type="SUPFAM" id="SSF50998">
    <property type="entry name" value="Quinoprotein alcohol dehydrogenase-like"/>
    <property type="match status" value="1"/>
</dbReference>
<comment type="similarity">
    <text evidence="9">Belongs to the RSE1 family.</text>
</comment>
<evidence type="ECO:0000256" key="12">
    <source>
        <dbReference type="ARBA" id="ARBA00068521"/>
    </source>
</evidence>
<evidence type="ECO:0000259" key="15">
    <source>
        <dbReference type="Pfam" id="PF23726"/>
    </source>
</evidence>
<comment type="subunit">
    <text evidence="3">Associated with the spliceosome.</text>
</comment>
<dbReference type="Proteomes" id="UP000322225">
    <property type="component" value="Chromosome 14"/>
</dbReference>
<feature type="domain" description="RSE1/DDB1/CPSF1 second beta-propeller" evidence="15">
    <location>
        <begin position="464"/>
        <end position="780"/>
    </location>
</feature>
<evidence type="ECO:0000256" key="7">
    <source>
        <dbReference type="ARBA" id="ARBA00023187"/>
    </source>
</evidence>
<dbReference type="GO" id="GO:0008380">
    <property type="term" value="P:RNA splicing"/>
    <property type="evidence" value="ECO:0007669"/>
    <property type="project" value="UniProtKB-KW"/>
</dbReference>
<dbReference type="InterPro" id="IPR015943">
    <property type="entry name" value="WD40/YVTN_repeat-like_dom_sf"/>
</dbReference>
<evidence type="ECO:0000256" key="2">
    <source>
        <dbReference type="ARBA" id="ARBA00007453"/>
    </source>
</evidence>
<dbReference type="GeneID" id="43587807"/>
<dbReference type="Pfam" id="PF10433">
    <property type="entry name" value="Beta-prop_RSE1_1st"/>
    <property type="match status" value="1"/>
</dbReference>
<gene>
    <name evidence="16" type="ORF">CI109_107225</name>
</gene>
<dbReference type="FunFam" id="2.130.10.10:FF:000068">
    <property type="entry name" value="Pre-mRNA-splicing factor rse1, variant"/>
    <property type="match status" value="1"/>
</dbReference>
<evidence type="ECO:0000259" key="13">
    <source>
        <dbReference type="Pfam" id="PF03178"/>
    </source>
</evidence>
<evidence type="ECO:0000256" key="3">
    <source>
        <dbReference type="ARBA" id="ARBA00011524"/>
    </source>
</evidence>
<name>A0A5M6C218_9TREE</name>
<keyword evidence="8" id="KW-0539">Nucleus</keyword>
<dbReference type="EMBL" id="CP144064">
    <property type="protein sequence ID" value="WWD22732.1"/>
    <property type="molecule type" value="Genomic_DNA"/>
</dbReference>
<protein>
    <recommendedName>
        <fullName evidence="4">DNA damage-binding protein 1</fullName>
    </recommendedName>
    <alternativeName>
        <fullName evidence="10 12">Pre-mRNA-splicing factor RSE1</fullName>
    </alternativeName>
</protein>
<evidence type="ECO:0000256" key="1">
    <source>
        <dbReference type="ARBA" id="ARBA00004123"/>
    </source>
</evidence>
<dbReference type="FunFam" id="2.130.10.10:FF:001143">
    <property type="entry name" value="Pre-mRNA-splicing factor rse-1, putative"/>
    <property type="match status" value="1"/>
</dbReference>
<evidence type="ECO:0000313" key="17">
    <source>
        <dbReference type="Proteomes" id="UP000322225"/>
    </source>
</evidence>
<evidence type="ECO:0000256" key="4">
    <source>
        <dbReference type="ARBA" id="ARBA00014577"/>
    </source>
</evidence>
<dbReference type="GO" id="GO:0005681">
    <property type="term" value="C:spliceosomal complex"/>
    <property type="evidence" value="ECO:0007669"/>
    <property type="project" value="UniProtKB-KW"/>
</dbReference>
<dbReference type="InterPro" id="IPR050358">
    <property type="entry name" value="RSE1/DDB1/CFT1"/>
</dbReference>
<proteinExistence type="inferred from homology"/>
<dbReference type="RefSeq" id="XP_031862094.1">
    <property type="nucleotide sequence ID" value="XM_032003681.1"/>
</dbReference>
<dbReference type="InterPro" id="IPR036322">
    <property type="entry name" value="WD40_repeat_dom_sf"/>
</dbReference>
<keyword evidence="7" id="KW-0508">mRNA splicing</keyword>
<dbReference type="PANTHER" id="PTHR10644">
    <property type="entry name" value="DNA REPAIR/RNA PROCESSING CPSF FAMILY"/>
    <property type="match status" value="1"/>
</dbReference>
<evidence type="ECO:0000256" key="8">
    <source>
        <dbReference type="ARBA" id="ARBA00023242"/>
    </source>
</evidence>
<evidence type="ECO:0000256" key="10">
    <source>
        <dbReference type="ARBA" id="ARBA00040134"/>
    </source>
</evidence>
<keyword evidence="6" id="KW-0747">Spliceosome</keyword>
<dbReference type="InterPro" id="IPR011047">
    <property type="entry name" value="Quinoprotein_ADH-like_sf"/>
</dbReference>